<feature type="region of interest" description="Disordered" evidence="1">
    <location>
        <begin position="140"/>
        <end position="159"/>
    </location>
</feature>
<protein>
    <submittedName>
        <fullName evidence="2">Uncharacterized protein</fullName>
    </submittedName>
</protein>
<keyword evidence="3" id="KW-1185">Reference proteome</keyword>
<dbReference type="EMBL" id="NESQ01000554">
    <property type="protein sequence ID" value="PUU72378.1"/>
    <property type="molecule type" value="Genomic_DNA"/>
</dbReference>
<dbReference type="Proteomes" id="UP000244722">
    <property type="component" value="Unassembled WGS sequence"/>
</dbReference>
<evidence type="ECO:0000313" key="2">
    <source>
        <dbReference type="EMBL" id="PUU72378.1"/>
    </source>
</evidence>
<evidence type="ECO:0000313" key="3">
    <source>
        <dbReference type="Proteomes" id="UP000244722"/>
    </source>
</evidence>
<name>A0A2T6ZA53_TUBBO</name>
<comment type="caution">
    <text evidence="2">The sequence shown here is derived from an EMBL/GenBank/DDBJ whole genome shotgun (WGS) entry which is preliminary data.</text>
</comment>
<feature type="compositionally biased region" description="Low complexity" evidence="1">
    <location>
        <begin position="23"/>
        <end position="33"/>
    </location>
</feature>
<feature type="compositionally biased region" description="Polar residues" evidence="1">
    <location>
        <begin position="12"/>
        <end position="22"/>
    </location>
</feature>
<evidence type="ECO:0000256" key="1">
    <source>
        <dbReference type="SAM" id="MobiDB-lite"/>
    </source>
</evidence>
<feature type="compositionally biased region" description="Basic residues" evidence="1">
    <location>
        <begin position="146"/>
        <end position="159"/>
    </location>
</feature>
<accession>A0A2T6ZA53</accession>
<proteinExistence type="predicted"/>
<gene>
    <name evidence="2" type="ORF">B9Z19DRAFT_685097</name>
</gene>
<organism evidence="2 3">
    <name type="scientific">Tuber borchii</name>
    <name type="common">White truffle</name>
    <dbReference type="NCBI Taxonomy" id="42251"/>
    <lineage>
        <taxon>Eukaryota</taxon>
        <taxon>Fungi</taxon>
        <taxon>Dikarya</taxon>
        <taxon>Ascomycota</taxon>
        <taxon>Pezizomycotina</taxon>
        <taxon>Pezizomycetes</taxon>
        <taxon>Pezizales</taxon>
        <taxon>Tuberaceae</taxon>
        <taxon>Tuber</taxon>
    </lineage>
</organism>
<sequence length="159" mass="18015">MSFFRRSPNYPRENNNAFNTTGSSNHNANAQNHNSDAFNTTNYSYGIYFVNYTLNYTLNYTPNETEMARRIPGTLSPPLLAAPPNPDSTLREATVHQHQGWLQVTDGIQSPNMGMQATPPMSHYAFYVFPCKTTYTLHYSSPNGRSGKRNHNRCNGTRK</sequence>
<reference evidence="2 3" key="1">
    <citation type="submission" date="2017-04" db="EMBL/GenBank/DDBJ databases">
        <title>Draft genome sequence of Tuber borchii Vittad., a whitish edible truffle.</title>
        <authorList>
            <consortium name="DOE Joint Genome Institute"/>
            <person name="Murat C."/>
            <person name="Kuo A."/>
            <person name="Barry K.W."/>
            <person name="Clum A."/>
            <person name="Dockter R.B."/>
            <person name="Fauchery L."/>
            <person name="Iotti M."/>
            <person name="Kohler A."/>
            <person name="Labutti K."/>
            <person name="Lindquist E.A."/>
            <person name="Lipzen A."/>
            <person name="Ohm R.A."/>
            <person name="Wang M."/>
            <person name="Grigoriev I.V."/>
            <person name="Zambonelli A."/>
            <person name="Martin F.M."/>
        </authorList>
    </citation>
    <scope>NUCLEOTIDE SEQUENCE [LARGE SCALE GENOMIC DNA]</scope>
    <source>
        <strain evidence="2 3">Tbo3840</strain>
    </source>
</reference>
<feature type="region of interest" description="Disordered" evidence="1">
    <location>
        <begin position="1"/>
        <end position="33"/>
    </location>
</feature>
<dbReference type="AlphaFoldDB" id="A0A2T6ZA53"/>